<protein>
    <recommendedName>
        <fullName evidence="4">Mycothiol-dependent maleylpyruvate isomerase metal-binding domain-containing protein</fullName>
    </recommendedName>
</protein>
<sequence>MDGLAEAAMHRVMAPSGWTITQLLNHLAFDDEMFVDRGCTRWRRSRNRGPSQWLGVGADDRQGSYQRL</sequence>
<reference evidence="2 3" key="1">
    <citation type="submission" date="2023-05" db="EMBL/GenBank/DDBJ databases">
        <title>Lithophilousrod everest ZFBP1038 complete genpme.</title>
        <authorList>
            <person name="Tian M."/>
        </authorList>
    </citation>
    <scope>NUCLEOTIDE SEQUENCE [LARGE SCALE GENOMIC DNA]</scope>
    <source>
        <strain evidence="2 3">ZFBP1038</strain>
    </source>
</reference>
<gene>
    <name evidence="2" type="ORF">LWF01_18870</name>
</gene>
<dbReference type="InterPro" id="IPR034660">
    <property type="entry name" value="DinB/YfiT-like"/>
</dbReference>
<accession>A0ABY8R156</accession>
<evidence type="ECO:0000256" key="1">
    <source>
        <dbReference type="SAM" id="MobiDB-lite"/>
    </source>
</evidence>
<dbReference type="EMBL" id="CP090958">
    <property type="protein sequence ID" value="WGW14165.1"/>
    <property type="molecule type" value="Genomic_DNA"/>
</dbReference>
<proteinExistence type="predicted"/>
<keyword evidence="3" id="KW-1185">Reference proteome</keyword>
<dbReference type="Proteomes" id="UP001209083">
    <property type="component" value="Chromosome"/>
</dbReference>
<organism evidence="2 3">
    <name type="scientific">Saxibacter everestensis</name>
    <dbReference type="NCBI Taxonomy" id="2909229"/>
    <lineage>
        <taxon>Bacteria</taxon>
        <taxon>Bacillati</taxon>
        <taxon>Actinomycetota</taxon>
        <taxon>Actinomycetes</taxon>
        <taxon>Micrococcales</taxon>
        <taxon>Brevibacteriaceae</taxon>
        <taxon>Saxibacter</taxon>
    </lineage>
</organism>
<evidence type="ECO:0000313" key="3">
    <source>
        <dbReference type="Proteomes" id="UP001209083"/>
    </source>
</evidence>
<evidence type="ECO:0000313" key="2">
    <source>
        <dbReference type="EMBL" id="WGW14165.1"/>
    </source>
</evidence>
<name>A0ABY8R156_9MICO</name>
<dbReference type="SUPFAM" id="SSF109854">
    <property type="entry name" value="DinB/YfiT-like putative metalloenzymes"/>
    <property type="match status" value="1"/>
</dbReference>
<evidence type="ECO:0008006" key="4">
    <source>
        <dbReference type="Google" id="ProtNLM"/>
    </source>
</evidence>
<feature type="region of interest" description="Disordered" evidence="1">
    <location>
        <begin position="45"/>
        <end position="68"/>
    </location>
</feature>